<proteinExistence type="predicted"/>
<dbReference type="Proteomes" id="UP001485043">
    <property type="component" value="Unassembled WGS sequence"/>
</dbReference>
<gene>
    <name evidence="2" type="ORF">WJX84_001274</name>
</gene>
<evidence type="ECO:0008006" key="4">
    <source>
        <dbReference type="Google" id="ProtNLM"/>
    </source>
</evidence>
<name>A0AAW1TBB9_9CHLO</name>
<reference evidence="2 3" key="1">
    <citation type="journal article" date="2024" name="Nat. Commun.">
        <title>Phylogenomics reveals the evolutionary origins of lichenization in chlorophyte algae.</title>
        <authorList>
            <person name="Puginier C."/>
            <person name="Libourel C."/>
            <person name="Otte J."/>
            <person name="Skaloud P."/>
            <person name="Haon M."/>
            <person name="Grisel S."/>
            <person name="Petersen M."/>
            <person name="Berrin J.G."/>
            <person name="Delaux P.M."/>
            <person name="Dal Grande F."/>
            <person name="Keller J."/>
        </authorList>
    </citation>
    <scope>NUCLEOTIDE SEQUENCE [LARGE SCALE GENOMIC DNA]</scope>
    <source>
        <strain evidence="2 3">SAG 2523</strain>
    </source>
</reference>
<keyword evidence="1" id="KW-0732">Signal</keyword>
<evidence type="ECO:0000256" key="1">
    <source>
        <dbReference type="SAM" id="SignalP"/>
    </source>
</evidence>
<dbReference type="AlphaFoldDB" id="A0AAW1TBB9"/>
<dbReference type="Pfam" id="PF13668">
    <property type="entry name" value="Ferritin_2"/>
    <property type="match status" value="1"/>
</dbReference>
<evidence type="ECO:0000313" key="2">
    <source>
        <dbReference type="EMBL" id="KAK9865756.1"/>
    </source>
</evidence>
<feature type="signal peptide" evidence="1">
    <location>
        <begin position="1"/>
        <end position="18"/>
    </location>
</feature>
<accession>A0AAW1TBB9</accession>
<organism evidence="2 3">
    <name type="scientific">Apatococcus fuscideae</name>
    <dbReference type="NCBI Taxonomy" id="2026836"/>
    <lineage>
        <taxon>Eukaryota</taxon>
        <taxon>Viridiplantae</taxon>
        <taxon>Chlorophyta</taxon>
        <taxon>core chlorophytes</taxon>
        <taxon>Trebouxiophyceae</taxon>
        <taxon>Chlorellales</taxon>
        <taxon>Chlorellaceae</taxon>
        <taxon>Apatococcus</taxon>
    </lineage>
</organism>
<keyword evidence="3" id="KW-1185">Reference proteome</keyword>
<comment type="caution">
    <text evidence="2">The sequence shown here is derived from an EMBL/GenBank/DDBJ whole genome shotgun (WGS) entry which is preliminary data.</text>
</comment>
<feature type="chain" id="PRO_5043833697" description="Aromatic peroxygenase" evidence="1">
    <location>
        <begin position="19"/>
        <end position="434"/>
    </location>
</feature>
<sequence>MTKLIVVAALAVLATAAAAPFNTGTGLLPTGSLLTSDAGGPYNLTLLPVQQGEVKSAMAARMNYTDADIVNFLTNVECTEGRFDSMGTLGVDFNDNLTLGGPPSIGYGKANLSPEVLSALTEVAVSEQGHGLFTRHAGGALPCPLVNYTAGFNDVYANIYGLAPGQDISVLFGAPFDPLYNDETFLLSVVFLEELGATGNKGLVSLLSNPVISDGVNGLATSATAFAAIERFLLFQRRENPVYPTNETVAQVFARLSAYRDAMDGPQFDDQGLLNYDPRFVAITVNDTNAGQYINNFPTDVQGLTFSRTPQMIINILTIGSPTGIGGFYPQGLNGNIKTPTGYNVTASGLQPFAGAAQDVEETVAQAGNVNQAPITAAGPYVVPGELDLTQAENGPLQTPSYTSRGYYPLAYQPFRVASQPQVMVGTPSGTTSG</sequence>
<dbReference type="PANTHER" id="PTHR31694">
    <property type="entry name" value="DESICCATION-LIKE PROTEIN"/>
    <property type="match status" value="1"/>
</dbReference>
<dbReference type="InterPro" id="IPR052965">
    <property type="entry name" value="Pigment-catalase-like"/>
</dbReference>
<evidence type="ECO:0000313" key="3">
    <source>
        <dbReference type="Proteomes" id="UP001485043"/>
    </source>
</evidence>
<dbReference type="EMBL" id="JALJOV010000219">
    <property type="protein sequence ID" value="KAK9865756.1"/>
    <property type="molecule type" value="Genomic_DNA"/>
</dbReference>
<dbReference type="PANTHER" id="PTHR31694:SF26">
    <property type="entry name" value="OS05G0151100 PROTEIN"/>
    <property type="match status" value="1"/>
</dbReference>
<protein>
    <recommendedName>
        <fullName evidence="4">Aromatic peroxygenase</fullName>
    </recommendedName>
</protein>